<gene>
    <name evidence="8" type="ORF">ACFSW7_12060</name>
</gene>
<dbReference type="PROSITE" id="PS00584">
    <property type="entry name" value="PFKB_KINASES_2"/>
    <property type="match status" value="1"/>
</dbReference>
<protein>
    <submittedName>
        <fullName evidence="8">1-phosphofructokinase family hexose kinase</fullName>
    </submittedName>
</protein>
<keyword evidence="9" id="KW-1185">Reference proteome</keyword>
<keyword evidence="2 6" id="KW-0808">Transferase</keyword>
<dbReference type="EMBL" id="JBHUNE010000008">
    <property type="protein sequence ID" value="MFD2759110.1"/>
    <property type="molecule type" value="Genomic_DNA"/>
</dbReference>
<proteinExistence type="inferred from homology"/>
<comment type="caution">
    <text evidence="8">The sequence shown here is derived from an EMBL/GenBank/DDBJ whole genome shotgun (WGS) entry which is preliminary data.</text>
</comment>
<comment type="similarity">
    <text evidence="1">Belongs to the carbohydrate kinase PfkB family.</text>
</comment>
<reference evidence="9" key="1">
    <citation type="journal article" date="2019" name="Int. J. Syst. Evol. Microbiol.">
        <title>The Global Catalogue of Microorganisms (GCM) 10K type strain sequencing project: providing services to taxonomists for standard genome sequencing and annotation.</title>
        <authorList>
            <consortium name="The Broad Institute Genomics Platform"/>
            <consortium name="The Broad Institute Genome Sequencing Center for Infectious Disease"/>
            <person name="Wu L."/>
            <person name="Ma J."/>
        </authorList>
    </citation>
    <scope>NUCLEOTIDE SEQUENCE [LARGE SCALE GENOMIC DNA]</scope>
    <source>
        <strain evidence="9">TISTR 1514</strain>
    </source>
</reference>
<dbReference type="Proteomes" id="UP001597492">
    <property type="component" value="Unassembled WGS sequence"/>
</dbReference>
<dbReference type="InterPro" id="IPR011611">
    <property type="entry name" value="PfkB_dom"/>
</dbReference>
<evidence type="ECO:0000256" key="1">
    <source>
        <dbReference type="ARBA" id="ARBA00010688"/>
    </source>
</evidence>
<dbReference type="InterPro" id="IPR017583">
    <property type="entry name" value="Tagatose/fructose_Pkinase"/>
</dbReference>
<sequence length="327" mass="33475">MHDDHPRATIVTVTPAPSIDWTVRVDHFELGAVNRTTGSTREASGKGVNVAWALHRAGLAATAIVPAGGSTAEFFAEEFAAGALRHELIPIARPVRTNLTLISPGATTKVNEPGTPLDADEWDALAAATWAAASTADIVALCGSLPDGADADTYNRLLSTTRARSPRARLVLDTSGAPLAEAVSAGPDLIKPNADELADLTGRPLTTLGDVADAAHRARELGAGAVLASLGGDGSMLVTADGTWIATATDIPVVNTVGAGDALLAGFLAGGDFGPESLRTAALWASSAVASATTLFPVRTEFADRIQVRELDTPDTTLSEPAAGLIH</sequence>
<name>A0ABW5V0W8_9MICO</name>
<keyword evidence="4" id="KW-0418">Kinase</keyword>
<evidence type="ECO:0000256" key="5">
    <source>
        <dbReference type="ARBA" id="ARBA00022840"/>
    </source>
</evidence>
<dbReference type="CDD" id="cd01164">
    <property type="entry name" value="FruK_PfkB_like"/>
    <property type="match status" value="1"/>
</dbReference>
<dbReference type="PIRSF" id="PIRSF000535">
    <property type="entry name" value="1PFK/6PFK/LacC"/>
    <property type="match status" value="1"/>
</dbReference>
<evidence type="ECO:0000256" key="4">
    <source>
        <dbReference type="ARBA" id="ARBA00022777"/>
    </source>
</evidence>
<keyword evidence="3" id="KW-0547">Nucleotide-binding</keyword>
<dbReference type="NCBIfam" id="TIGR03168">
    <property type="entry name" value="1-PFK"/>
    <property type="match status" value="1"/>
</dbReference>
<accession>A0ABW5V0W8</accession>
<evidence type="ECO:0000313" key="9">
    <source>
        <dbReference type="Proteomes" id="UP001597492"/>
    </source>
</evidence>
<dbReference type="Pfam" id="PF00294">
    <property type="entry name" value="PfkB"/>
    <property type="match status" value="1"/>
</dbReference>
<keyword evidence="5" id="KW-0067">ATP-binding</keyword>
<dbReference type="InterPro" id="IPR002173">
    <property type="entry name" value="Carboh/pur_kinase_PfkB_CS"/>
</dbReference>
<feature type="domain" description="Carbohydrate kinase PfkB" evidence="7">
    <location>
        <begin position="19"/>
        <end position="283"/>
    </location>
</feature>
<evidence type="ECO:0000256" key="3">
    <source>
        <dbReference type="ARBA" id="ARBA00022741"/>
    </source>
</evidence>
<dbReference type="Gene3D" id="3.40.1190.20">
    <property type="match status" value="1"/>
</dbReference>
<evidence type="ECO:0000256" key="2">
    <source>
        <dbReference type="ARBA" id="ARBA00022679"/>
    </source>
</evidence>
<dbReference type="PANTHER" id="PTHR46566:SF5">
    <property type="entry name" value="1-PHOSPHOFRUCTOKINASE"/>
    <property type="match status" value="1"/>
</dbReference>
<evidence type="ECO:0000259" key="7">
    <source>
        <dbReference type="Pfam" id="PF00294"/>
    </source>
</evidence>
<dbReference type="PANTHER" id="PTHR46566">
    <property type="entry name" value="1-PHOSPHOFRUCTOKINASE-RELATED"/>
    <property type="match status" value="1"/>
</dbReference>
<organism evidence="8 9">
    <name type="scientific">Gulosibacter faecalis</name>
    <dbReference type="NCBI Taxonomy" id="272240"/>
    <lineage>
        <taxon>Bacteria</taxon>
        <taxon>Bacillati</taxon>
        <taxon>Actinomycetota</taxon>
        <taxon>Actinomycetes</taxon>
        <taxon>Micrococcales</taxon>
        <taxon>Microbacteriaceae</taxon>
        <taxon>Gulosibacter</taxon>
    </lineage>
</organism>
<dbReference type="RefSeq" id="WP_019617306.1">
    <property type="nucleotide sequence ID" value="NZ_JBHUNE010000008.1"/>
</dbReference>
<dbReference type="SUPFAM" id="SSF53613">
    <property type="entry name" value="Ribokinase-like"/>
    <property type="match status" value="1"/>
</dbReference>
<evidence type="ECO:0000256" key="6">
    <source>
        <dbReference type="PIRNR" id="PIRNR000535"/>
    </source>
</evidence>
<dbReference type="InterPro" id="IPR029056">
    <property type="entry name" value="Ribokinase-like"/>
</dbReference>
<evidence type="ECO:0000313" key="8">
    <source>
        <dbReference type="EMBL" id="MFD2759110.1"/>
    </source>
</evidence>